<dbReference type="AlphaFoldDB" id="A0A238V2F7"/>
<dbReference type="EMBL" id="FZNW01000001">
    <property type="protein sequence ID" value="SNR28615.1"/>
    <property type="molecule type" value="Genomic_DNA"/>
</dbReference>
<keyword evidence="2" id="KW-1185">Reference proteome</keyword>
<evidence type="ECO:0008006" key="3">
    <source>
        <dbReference type="Google" id="ProtNLM"/>
    </source>
</evidence>
<protein>
    <recommendedName>
        <fullName evidence="3">Lipoprotein LpqN</fullName>
    </recommendedName>
</protein>
<reference evidence="1 2" key="1">
    <citation type="submission" date="2017-06" db="EMBL/GenBank/DDBJ databases">
        <authorList>
            <person name="Kim H.J."/>
            <person name="Triplett B.A."/>
        </authorList>
    </citation>
    <scope>NUCLEOTIDE SEQUENCE [LARGE SCALE GENOMIC DNA]</scope>
    <source>
        <strain evidence="1 2">DSM 45207</strain>
    </source>
</reference>
<gene>
    <name evidence="1" type="ORF">SAMN06265360_101238</name>
</gene>
<accession>A0A238V2F7</accession>
<proteinExistence type="predicted"/>
<organism evidence="1 2">
    <name type="scientific">Haloechinothrix alba</name>
    <dbReference type="NCBI Taxonomy" id="664784"/>
    <lineage>
        <taxon>Bacteria</taxon>
        <taxon>Bacillati</taxon>
        <taxon>Actinomycetota</taxon>
        <taxon>Actinomycetes</taxon>
        <taxon>Pseudonocardiales</taxon>
        <taxon>Pseudonocardiaceae</taxon>
        <taxon>Haloechinothrix</taxon>
    </lineage>
</organism>
<evidence type="ECO:0000313" key="1">
    <source>
        <dbReference type="EMBL" id="SNR28615.1"/>
    </source>
</evidence>
<dbReference type="Gene3D" id="3.40.1000.10">
    <property type="entry name" value="Mog1/PsbP, alpha/beta/alpha sandwich"/>
    <property type="match status" value="1"/>
</dbReference>
<dbReference type="Proteomes" id="UP000198348">
    <property type="component" value="Unassembled WGS sequence"/>
</dbReference>
<evidence type="ECO:0000313" key="2">
    <source>
        <dbReference type="Proteomes" id="UP000198348"/>
    </source>
</evidence>
<dbReference type="RefSeq" id="WP_089299559.1">
    <property type="nucleotide sequence ID" value="NZ_FZNW01000001.1"/>
</dbReference>
<name>A0A238V2F7_9PSEU</name>
<dbReference type="OrthoDB" id="3686643at2"/>
<sequence length="169" mass="18063">MATTLPVPIEFTLPEGWQSAAPDEVGAPGVAFIALHPESRDEFTANITVSGELRTDDALLAGIADEAVAHLEQTASVELQNRTEVGTPDAPGLTQVLILSTTVGESQLDLALSQVFLSIADAEEPHKRAILQLTLTARTTQFDAVVGDFQQFVRTIRISDEDSGQHGDE</sequence>